<dbReference type="EMBL" id="CP098827">
    <property type="protein sequence ID" value="XBO70602.1"/>
    <property type="molecule type" value="Genomic_DNA"/>
</dbReference>
<dbReference type="AlphaFoldDB" id="A0AAU7KGI4"/>
<accession>A0AAU7KGI4</accession>
<evidence type="ECO:0000256" key="1">
    <source>
        <dbReference type="SAM" id="Phobius"/>
    </source>
</evidence>
<proteinExistence type="predicted"/>
<dbReference type="Pfam" id="PF05656">
    <property type="entry name" value="DUF805"/>
    <property type="match status" value="1"/>
</dbReference>
<feature type="transmembrane region" description="Helical" evidence="1">
    <location>
        <begin position="108"/>
        <end position="129"/>
    </location>
</feature>
<gene>
    <name evidence="2" type="ORF">NFG58_18650</name>
</gene>
<feature type="transmembrane region" description="Helical" evidence="1">
    <location>
        <begin position="149"/>
        <end position="169"/>
    </location>
</feature>
<keyword evidence="1" id="KW-0812">Transmembrane</keyword>
<feature type="transmembrane region" description="Helical" evidence="1">
    <location>
        <begin position="75"/>
        <end position="96"/>
    </location>
</feature>
<reference evidence="2" key="1">
    <citation type="submission" date="2022-06" db="EMBL/GenBank/DDBJ databases">
        <title>A novel DMS-producing enzyme.</title>
        <authorList>
            <person name="Zhang Y."/>
        </authorList>
    </citation>
    <scope>NUCLEOTIDE SEQUENCE</scope>
    <source>
        <strain evidence="2">RT37</strain>
    </source>
</reference>
<dbReference type="RefSeq" id="WP_222517088.1">
    <property type="nucleotide sequence ID" value="NZ_CP098827.1"/>
</dbReference>
<dbReference type="InterPro" id="IPR008523">
    <property type="entry name" value="DUF805"/>
</dbReference>
<dbReference type="GO" id="GO:0016020">
    <property type="term" value="C:membrane"/>
    <property type="evidence" value="ECO:0007669"/>
    <property type="project" value="InterPro"/>
</dbReference>
<name>A0AAU7KGI4_9GAMM</name>
<organism evidence="2">
    <name type="scientific">Halomonas sp. RT37</name>
    <dbReference type="NCBI Taxonomy" id="2950872"/>
    <lineage>
        <taxon>Bacteria</taxon>
        <taxon>Pseudomonadati</taxon>
        <taxon>Pseudomonadota</taxon>
        <taxon>Gammaproteobacteria</taxon>
        <taxon>Oceanospirillales</taxon>
        <taxon>Halomonadaceae</taxon>
        <taxon>Halomonas</taxon>
    </lineage>
</organism>
<feature type="transmembrane region" description="Helical" evidence="1">
    <location>
        <begin position="46"/>
        <end position="63"/>
    </location>
</feature>
<protein>
    <submittedName>
        <fullName evidence="2">DUF805 domain-containing protein</fullName>
    </submittedName>
</protein>
<keyword evidence="1" id="KW-0472">Membrane</keyword>
<keyword evidence="1" id="KW-1133">Transmembrane helix</keyword>
<evidence type="ECO:0000313" key="2">
    <source>
        <dbReference type="EMBL" id="XBO70602.1"/>
    </source>
</evidence>
<sequence>MHRPTAPGFHDPVAPGHSSPQAFELRRVLPGYWFDSLAGRESRLDFCLNATLALSFYYAALWATTITAPALEDALTIKAGLLGIWWVVISLQPLVLHGTRRLHDLGQAGLWSLMLLVPGANLLLTVVLAMQPGESSDTEHDEQGSTSGAVLVLKPLLILATWVGFFYVFRQ</sequence>